<dbReference type="SUPFAM" id="SSF50939">
    <property type="entry name" value="Sialidases"/>
    <property type="match status" value="1"/>
</dbReference>
<feature type="domain" description="Sialidase" evidence="2">
    <location>
        <begin position="35"/>
        <end position="344"/>
    </location>
</feature>
<dbReference type="AlphaFoldDB" id="A0A061SJ06"/>
<evidence type="ECO:0000259" key="2">
    <source>
        <dbReference type="Pfam" id="PF13088"/>
    </source>
</evidence>
<dbReference type="PANTHER" id="PTHR43752">
    <property type="entry name" value="BNR/ASP-BOX REPEAT FAMILY PROTEIN"/>
    <property type="match status" value="1"/>
</dbReference>
<dbReference type="Pfam" id="PF13088">
    <property type="entry name" value="BNR_2"/>
    <property type="match status" value="1"/>
</dbReference>
<dbReference type="Gene3D" id="2.120.10.10">
    <property type="match status" value="1"/>
</dbReference>
<dbReference type="EMBL" id="GBEZ01001980">
    <property type="protein sequence ID" value="JAC83039.1"/>
    <property type="molecule type" value="Transcribed_RNA"/>
</dbReference>
<evidence type="ECO:0000313" key="3">
    <source>
        <dbReference type="EMBL" id="JAC83039.1"/>
    </source>
</evidence>
<gene>
    <name evidence="3" type="ORF">TSPGSL018_4298</name>
</gene>
<accession>A0A061SJ06</accession>
<evidence type="ECO:0000256" key="1">
    <source>
        <dbReference type="SAM" id="MobiDB-lite"/>
    </source>
</evidence>
<proteinExistence type="predicted"/>
<dbReference type="CDD" id="cd15482">
    <property type="entry name" value="Sialidase_non-viral"/>
    <property type="match status" value="1"/>
</dbReference>
<name>A0A061SJ06_9CHLO</name>
<dbReference type="InterPro" id="IPR011040">
    <property type="entry name" value="Sialidase"/>
</dbReference>
<reference evidence="3" key="1">
    <citation type="submission" date="2014-05" db="EMBL/GenBank/DDBJ databases">
        <title>The transcriptome of the halophilic microalga Tetraselmis sp. GSL018 isolated from the Great Salt Lake, Utah.</title>
        <authorList>
            <person name="Jinkerson R.E."/>
            <person name="D'Adamo S."/>
            <person name="Posewitz M.C."/>
        </authorList>
    </citation>
    <scope>NUCLEOTIDE SEQUENCE</scope>
    <source>
        <strain evidence="3">GSL018</strain>
    </source>
</reference>
<organism evidence="3">
    <name type="scientific">Tetraselmis sp. GSL018</name>
    <dbReference type="NCBI Taxonomy" id="582737"/>
    <lineage>
        <taxon>Eukaryota</taxon>
        <taxon>Viridiplantae</taxon>
        <taxon>Chlorophyta</taxon>
        <taxon>core chlorophytes</taxon>
        <taxon>Chlorodendrophyceae</taxon>
        <taxon>Chlorodendrales</taxon>
        <taxon>Chlorodendraceae</taxon>
        <taxon>Tetraselmis</taxon>
    </lineage>
</organism>
<dbReference type="InterPro" id="IPR036278">
    <property type="entry name" value="Sialidase_sf"/>
</dbReference>
<protein>
    <submittedName>
        <fullName evidence="3">Bnr asp-box repeat protein</fullName>
    </submittedName>
</protein>
<dbReference type="PANTHER" id="PTHR43752:SF2">
    <property type="entry name" value="BNR_ASP-BOX REPEAT FAMILY PROTEIN"/>
    <property type="match status" value="1"/>
</dbReference>
<sequence>MLRLPPSGDIPAPPHLSRSQPVMAPLPEASPWRWIAVWQAAGLIEGADDQTLMASFSFDARRWSQPLDMSDLREHGCLWSPVLHRTRQRVWLFYSESVSCKRPANKGRGIPTRWSPGGTIKYVQSEDGVAWSKPAAVLEQSRDGGVPKVIANQLLAVGAVDAMGPARGRWVLPYWQEPPKIDSAARGCAESASGFSAALLSGDHGRTWRRSAPVSIREGFGPTELLEGAVALAGNGTLLQVFRSQEGELYRSSSADGGSTWSPAEPLGLPNPNSKANLINLQGGDGTKPLLALAYNHNSTQGVRNNLRLAVSRDGGTTWNLVAELEGMAEDDIMMHYPTMTQEGCRLFITYSAFYRLLPPCAPTNPTCPPTPPRSQTGIRIAEVDLQRLDLRDTTRMVLSHYTAD</sequence>
<feature type="region of interest" description="Disordered" evidence="1">
    <location>
        <begin position="1"/>
        <end position="22"/>
    </location>
</feature>